<accession>A0A502FAD6</accession>
<keyword evidence="3" id="KW-1185">Reference proteome</keyword>
<organism evidence="2 3">
    <name type="scientific">Muricoccus nepalensis</name>
    <dbReference type="NCBI Taxonomy" id="1854500"/>
    <lineage>
        <taxon>Bacteria</taxon>
        <taxon>Pseudomonadati</taxon>
        <taxon>Pseudomonadota</taxon>
        <taxon>Alphaproteobacteria</taxon>
        <taxon>Acetobacterales</taxon>
        <taxon>Roseomonadaceae</taxon>
        <taxon>Muricoccus</taxon>
    </lineage>
</organism>
<feature type="transmembrane region" description="Helical" evidence="1">
    <location>
        <begin position="105"/>
        <end position="128"/>
    </location>
</feature>
<reference evidence="2 3" key="1">
    <citation type="journal article" date="2019" name="Environ. Microbiol.">
        <title>Species interactions and distinct microbial communities in high Arctic permafrost affected cryosols are associated with the CH4 and CO2 gas fluxes.</title>
        <authorList>
            <person name="Altshuler I."/>
            <person name="Hamel J."/>
            <person name="Turney S."/>
            <person name="Magnuson E."/>
            <person name="Levesque R."/>
            <person name="Greer C."/>
            <person name="Whyte L.G."/>
        </authorList>
    </citation>
    <scope>NUCLEOTIDE SEQUENCE [LARGE SCALE GENOMIC DNA]</scope>
    <source>
        <strain evidence="2 3">S9.3B</strain>
    </source>
</reference>
<name>A0A502FAD6_9PROT</name>
<dbReference type="OrthoDB" id="5189031at2"/>
<evidence type="ECO:0000256" key="1">
    <source>
        <dbReference type="SAM" id="Phobius"/>
    </source>
</evidence>
<keyword evidence="1" id="KW-0812">Transmembrane</keyword>
<gene>
    <name evidence="2" type="ORF">EAH89_25000</name>
</gene>
<feature type="transmembrane region" description="Helical" evidence="1">
    <location>
        <begin position="140"/>
        <end position="159"/>
    </location>
</feature>
<comment type="caution">
    <text evidence="2">The sequence shown here is derived from an EMBL/GenBank/DDBJ whole genome shotgun (WGS) entry which is preliminary data.</text>
</comment>
<protein>
    <recommendedName>
        <fullName evidence="4">Tryptophan-rich sensory protein</fullName>
    </recommendedName>
</protein>
<evidence type="ECO:0000313" key="2">
    <source>
        <dbReference type="EMBL" id="TPG46366.1"/>
    </source>
</evidence>
<dbReference type="AlphaFoldDB" id="A0A502FAD6"/>
<dbReference type="PANTHER" id="PTHR33802:SF1">
    <property type="entry name" value="XK-RELATED PROTEIN"/>
    <property type="match status" value="1"/>
</dbReference>
<keyword evidence="1" id="KW-1133">Transmembrane helix</keyword>
<evidence type="ECO:0008006" key="4">
    <source>
        <dbReference type="Google" id="ProtNLM"/>
    </source>
</evidence>
<dbReference type="PANTHER" id="PTHR33802">
    <property type="entry name" value="SI:CH211-161H7.5-RELATED"/>
    <property type="match status" value="1"/>
</dbReference>
<evidence type="ECO:0000313" key="3">
    <source>
        <dbReference type="Proteomes" id="UP000317078"/>
    </source>
</evidence>
<sequence>MQQDHLRRLLCLLLPWAQILAGFMPFLGLGTSIAAISAATRTPVVPAGYAFSIWTPIFILAVAYGIWQFLPANRASLLAQRTGWPLAGAFAANTLWQVVSQLLSSVGFGLFLIILAGLACALAALFIARNTPEEGIGKRWIVTPLTGLLAGWLTAASFVNLSSAARAAGMMPEHGIGATVFAVVILLAAGGAAAALSWLLRRDATWFAVAIAWAFVAVVVANLGVNQVNIPAALAAAAMLALVAAVTWQRRRATTLGTAR</sequence>
<feature type="transmembrane region" description="Helical" evidence="1">
    <location>
        <begin position="48"/>
        <end position="70"/>
    </location>
</feature>
<feature type="transmembrane region" description="Helical" evidence="1">
    <location>
        <begin position="230"/>
        <end position="248"/>
    </location>
</feature>
<proteinExistence type="predicted"/>
<feature type="transmembrane region" description="Helical" evidence="1">
    <location>
        <begin position="179"/>
        <end position="199"/>
    </location>
</feature>
<feature type="transmembrane region" description="Helical" evidence="1">
    <location>
        <begin position="206"/>
        <end position="224"/>
    </location>
</feature>
<dbReference type="RefSeq" id="WP_140886450.1">
    <property type="nucleotide sequence ID" value="NZ_RCZP01000041.1"/>
</dbReference>
<dbReference type="EMBL" id="RCZP01000041">
    <property type="protein sequence ID" value="TPG46366.1"/>
    <property type="molecule type" value="Genomic_DNA"/>
</dbReference>
<dbReference type="Proteomes" id="UP000317078">
    <property type="component" value="Unassembled WGS sequence"/>
</dbReference>
<keyword evidence="1" id="KW-0472">Membrane</keyword>